<dbReference type="EMBL" id="PNIX01000247">
    <property type="protein sequence ID" value="PMP82137.1"/>
    <property type="molecule type" value="Genomic_DNA"/>
</dbReference>
<dbReference type="Pfam" id="PF00174">
    <property type="entry name" value="Oxidored_molyb"/>
    <property type="match status" value="1"/>
</dbReference>
<evidence type="ECO:0000313" key="5">
    <source>
        <dbReference type="Proteomes" id="UP000237040"/>
    </source>
</evidence>
<evidence type="ECO:0000313" key="4">
    <source>
        <dbReference type="Proteomes" id="UP000236910"/>
    </source>
</evidence>
<dbReference type="AlphaFoldDB" id="A0A2J6X623"/>
<organism evidence="3 4">
    <name type="scientific">Caldisericum exile</name>
    <dbReference type="NCBI Taxonomy" id="693075"/>
    <lineage>
        <taxon>Bacteria</taxon>
        <taxon>Pseudomonadati</taxon>
        <taxon>Caldisericota/Cryosericota group</taxon>
        <taxon>Caldisericota</taxon>
        <taxon>Caldisericia</taxon>
        <taxon>Caldisericales</taxon>
        <taxon>Caldisericaceae</taxon>
        <taxon>Caldisericum</taxon>
    </lineage>
</organism>
<protein>
    <recommendedName>
        <fullName evidence="1">Oxidoreductase molybdopterin-binding domain-containing protein</fullName>
    </recommendedName>
</protein>
<proteinExistence type="predicted"/>
<dbReference type="PANTHER" id="PTHR43032">
    <property type="entry name" value="PROTEIN-METHIONINE-SULFOXIDE REDUCTASE"/>
    <property type="match status" value="1"/>
</dbReference>
<comment type="caution">
    <text evidence="3">The sequence shown here is derived from an EMBL/GenBank/DDBJ whole genome shotgun (WGS) entry which is preliminary data.</text>
</comment>
<dbReference type="EMBL" id="PNIL01000002">
    <property type="protein sequence ID" value="PMP68979.1"/>
    <property type="molecule type" value="Genomic_DNA"/>
</dbReference>
<dbReference type="InterPro" id="IPR036374">
    <property type="entry name" value="OxRdtase_Mopterin-bd_sf"/>
</dbReference>
<name>A0A2J6X623_9BACT</name>
<accession>A0A2J6X623</accession>
<dbReference type="RefSeq" id="WP_416085317.1">
    <property type="nucleotide sequence ID" value="NZ_JBNARP010000036.1"/>
</dbReference>
<dbReference type="InterPro" id="IPR000572">
    <property type="entry name" value="OxRdtase_Mopterin-bd_dom"/>
</dbReference>
<dbReference type="SUPFAM" id="SSF56524">
    <property type="entry name" value="Oxidoreductase molybdopterin-binding domain"/>
    <property type="match status" value="1"/>
</dbReference>
<feature type="domain" description="Oxidoreductase molybdopterin-binding" evidence="1">
    <location>
        <begin position="25"/>
        <end position="169"/>
    </location>
</feature>
<dbReference type="Gene3D" id="3.90.420.10">
    <property type="entry name" value="Oxidoreductase, molybdopterin-binding domain"/>
    <property type="match status" value="1"/>
</dbReference>
<reference evidence="4 5" key="1">
    <citation type="submission" date="2018-01" db="EMBL/GenBank/DDBJ databases">
        <title>Metagenomic assembled genomes from two thermal pools in the Uzon Caldera, Kamchatka, Russia.</title>
        <authorList>
            <person name="Wilkins L."/>
            <person name="Ettinger C."/>
        </authorList>
    </citation>
    <scope>NUCLEOTIDE SEQUENCE [LARGE SCALE GENOMIC DNA]</scope>
    <source>
        <strain evidence="3">ARK-10</strain>
        <strain evidence="2">ZAV-07</strain>
    </source>
</reference>
<evidence type="ECO:0000313" key="3">
    <source>
        <dbReference type="EMBL" id="PMP82137.1"/>
    </source>
</evidence>
<gene>
    <name evidence="3" type="ORF">C0175_04160</name>
    <name evidence="2" type="ORF">C0189_00090</name>
</gene>
<dbReference type="Proteomes" id="UP000237040">
    <property type="component" value="Unassembled WGS sequence"/>
</dbReference>
<dbReference type="Proteomes" id="UP000236910">
    <property type="component" value="Unassembled WGS sequence"/>
</dbReference>
<evidence type="ECO:0000313" key="2">
    <source>
        <dbReference type="EMBL" id="PMP68979.1"/>
    </source>
</evidence>
<sequence length="188" mass="21500">MGEFIMPPGQKPSARLYPISIFGKPKEIDIDNYFVKITGLIKSEKVISLKEIFNMNKESVQFDIHCVDGWSYLGPVFSGVYPKVLFEDVSILPSGKFVMVKTLDGYSTDLPLDFLLSNDAFLAYEMDGKPLDIANGYPLRLVVNGKYAYKDAKWVVEFEVMEEDIPGYWEKKGYSRSANVYENDRFEK</sequence>
<evidence type="ECO:0000259" key="1">
    <source>
        <dbReference type="Pfam" id="PF00174"/>
    </source>
</evidence>